<proteinExistence type="predicted"/>
<dbReference type="AlphaFoldDB" id="A0A815G8V7"/>
<evidence type="ECO:0000313" key="1">
    <source>
        <dbReference type="EMBL" id="CAF1336211.1"/>
    </source>
</evidence>
<keyword evidence="3" id="KW-1185">Reference proteome</keyword>
<evidence type="ECO:0000313" key="3">
    <source>
        <dbReference type="Proteomes" id="UP000663829"/>
    </source>
</evidence>
<gene>
    <name evidence="1" type="ORF">GPM918_LOCUS30200</name>
    <name evidence="2" type="ORF">SRO942_LOCUS30806</name>
</gene>
<feature type="non-terminal residue" evidence="1">
    <location>
        <position position="83"/>
    </location>
</feature>
<organism evidence="1 3">
    <name type="scientific">Didymodactylos carnosus</name>
    <dbReference type="NCBI Taxonomy" id="1234261"/>
    <lineage>
        <taxon>Eukaryota</taxon>
        <taxon>Metazoa</taxon>
        <taxon>Spiralia</taxon>
        <taxon>Gnathifera</taxon>
        <taxon>Rotifera</taxon>
        <taxon>Eurotatoria</taxon>
        <taxon>Bdelloidea</taxon>
        <taxon>Philodinida</taxon>
        <taxon>Philodinidae</taxon>
        <taxon>Didymodactylos</taxon>
    </lineage>
</organism>
<dbReference type="Proteomes" id="UP000663829">
    <property type="component" value="Unassembled WGS sequence"/>
</dbReference>
<evidence type="ECO:0000313" key="2">
    <source>
        <dbReference type="EMBL" id="CAF4193594.1"/>
    </source>
</evidence>
<dbReference type="EMBL" id="CAJOBC010056068">
    <property type="protein sequence ID" value="CAF4193594.1"/>
    <property type="molecule type" value="Genomic_DNA"/>
</dbReference>
<accession>A0A815G8V7</accession>
<comment type="caution">
    <text evidence="1">The sequence shown here is derived from an EMBL/GenBank/DDBJ whole genome shotgun (WGS) entry which is preliminary data.</text>
</comment>
<dbReference type="Proteomes" id="UP000681722">
    <property type="component" value="Unassembled WGS sequence"/>
</dbReference>
<dbReference type="OrthoDB" id="44277at2759"/>
<dbReference type="EMBL" id="CAJNOQ010014163">
    <property type="protein sequence ID" value="CAF1336211.1"/>
    <property type="molecule type" value="Genomic_DNA"/>
</dbReference>
<name>A0A815G8V7_9BILA</name>
<sequence>PIVPMFTKNCREAFRSMACGRRLLRYIYEKTRLPTYLGTPILHDPNQTPEELAKIVKDSIEQMIAAHQHRPGSITKAFFDRFS</sequence>
<protein>
    <submittedName>
        <fullName evidence="1">Uncharacterized protein</fullName>
    </submittedName>
</protein>
<reference evidence="1" key="1">
    <citation type="submission" date="2021-02" db="EMBL/GenBank/DDBJ databases">
        <authorList>
            <person name="Nowell W R."/>
        </authorList>
    </citation>
    <scope>NUCLEOTIDE SEQUENCE</scope>
</reference>